<feature type="transmembrane region" description="Helical" evidence="1">
    <location>
        <begin position="15"/>
        <end position="39"/>
    </location>
</feature>
<protein>
    <submittedName>
        <fullName evidence="2">Uncharacterized protein</fullName>
    </submittedName>
</protein>
<dbReference type="Pfam" id="PF06653">
    <property type="entry name" value="Claudin_3"/>
    <property type="match status" value="1"/>
</dbReference>
<gene>
    <name evidence="2" type="ORF">RRG08_053994</name>
</gene>
<feature type="transmembrane region" description="Helical" evidence="1">
    <location>
        <begin position="163"/>
        <end position="184"/>
    </location>
</feature>
<evidence type="ECO:0000313" key="3">
    <source>
        <dbReference type="Proteomes" id="UP001283361"/>
    </source>
</evidence>
<keyword evidence="1" id="KW-0472">Membrane</keyword>
<dbReference type="PANTHER" id="PTHR21284:SF12">
    <property type="entry name" value="EG:80H7.2 PROTEIN"/>
    <property type="match status" value="1"/>
</dbReference>
<dbReference type="Gene3D" id="1.20.140.150">
    <property type="match status" value="1"/>
</dbReference>
<keyword evidence="3" id="KW-1185">Reference proteome</keyword>
<dbReference type="PANTHER" id="PTHR21284">
    <property type="entry name" value="EG:80H7.2 PROTEIN"/>
    <property type="match status" value="1"/>
</dbReference>
<keyword evidence="1" id="KW-1133">Transmembrane helix</keyword>
<dbReference type="EMBL" id="JAWDGP010000212">
    <property type="protein sequence ID" value="KAK3802843.1"/>
    <property type="molecule type" value="Genomic_DNA"/>
</dbReference>
<dbReference type="Proteomes" id="UP001283361">
    <property type="component" value="Unassembled WGS sequence"/>
</dbReference>
<keyword evidence="1" id="KW-0812">Transmembrane</keyword>
<dbReference type="InterPro" id="IPR009545">
    <property type="entry name" value="Claudin-like"/>
</dbReference>
<organism evidence="2 3">
    <name type="scientific">Elysia crispata</name>
    <name type="common">lettuce slug</name>
    <dbReference type="NCBI Taxonomy" id="231223"/>
    <lineage>
        <taxon>Eukaryota</taxon>
        <taxon>Metazoa</taxon>
        <taxon>Spiralia</taxon>
        <taxon>Lophotrochozoa</taxon>
        <taxon>Mollusca</taxon>
        <taxon>Gastropoda</taxon>
        <taxon>Heterobranchia</taxon>
        <taxon>Euthyneura</taxon>
        <taxon>Panpulmonata</taxon>
        <taxon>Sacoglossa</taxon>
        <taxon>Placobranchoidea</taxon>
        <taxon>Plakobranchidae</taxon>
        <taxon>Elysia</taxon>
    </lineage>
</organism>
<comment type="caution">
    <text evidence="2">The sequence shown here is derived from an EMBL/GenBank/DDBJ whole genome shotgun (WGS) entry which is preliminary data.</text>
</comment>
<reference evidence="2" key="1">
    <citation type="journal article" date="2023" name="G3 (Bethesda)">
        <title>A reference genome for the long-term kleptoplast-retaining sea slug Elysia crispata morphotype clarki.</title>
        <authorList>
            <person name="Eastman K.E."/>
            <person name="Pendleton A.L."/>
            <person name="Shaikh M.A."/>
            <person name="Suttiyut T."/>
            <person name="Ogas R."/>
            <person name="Tomko P."/>
            <person name="Gavelis G."/>
            <person name="Widhalm J.R."/>
            <person name="Wisecaver J.H."/>
        </authorList>
    </citation>
    <scope>NUCLEOTIDE SEQUENCE</scope>
    <source>
        <strain evidence="2">ECLA1</strain>
    </source>
</reference>
<feature type="transmembrane region" description="Helical" evidence="1">
    <location>
        <begin position="83"/>
        <end position="106"/>
    </location>
</feature>
<evidence type="ECO:0000256" key="1">
    <source>
        <dbReference type="SAM" id="Phobius"/>
    </source>
</evidence>
<evidence type="ECO:0000313" key="2">
    <source>
        <dbReference type="EMBL" id="KAK3802843.1"/>
    </source>
</evidence>
<name>A0AAE1EEC2_9GAST</name>
<sequence>MAAFAPRVIAQKTKVVVVALVILAVAFVCQMVAIATPGWLSTHDVIIGLFLYCGSLTTTLRTRSTGECNQIENLDIPGSLQAVRIMGVFSTGLVLTSFITGCLHLWTVVRHEKINLKYVTASLVAAFAAVLLTLVAAILFGADTRSAMPRMSLMVHYNLSYSYILYVMSGVLTVAGAVLVIATLRSLTRLLLV</sequence>
<proteinExistence type="predicted"/>
<feature type="transmembrane region" description="Helical" evidence="1">
    <location>
        <begin position="118"/>
        <end position="142"/>
    </location>
</feature>
<dbReference type="AlphaFoldDB" id="A0AAE1EEC2"/>
<accession>A0AAE1EEC2</accession>